<dbReference type="PRINTS" id="PR00253">
    <property type="entry name" value="GABAARECEPTR"/>
</dbReference>
<evidence type="ECO:0000256" key="1">
    <source>
        <dbReference type="SAM" id="Phobius"/>
    </source>
</evidence>
<dbReference type="VEuPathDB" id="VectorBase:LDEU011715"/>
<organism evidence="3 4">
    <name type="scientific">Leptotrombidium deliense</name>
    <dbReference type="NCBI Taxonomy" id="299467"/>
    <lineage>
        <taxon>Eukaryota</taxon>
        <taxon>Metazoa</taxon>
        <taxon>Ecdysozoa</taxon>
        <taxon>Arthropoda</taxon>
        <taxon>Chelicerata</taxon>
        <taxon>Arachnida</taxon>
        <taxon>Acari</taxon>
        <taxon>Acariformes</taxon>
        <taxon>Trombidiformes</taxon>
        <taxon>Prostigmata</taxon>
        <taxon>Anystina</taxon>
        <taxon>Parasitengona</taxon>
        <taxon>Trombiculoidea</taxon>
        <taxon>Trombiculidae</taxon>
        <taxon>Leptotrombidium</taxon>
    </lineage>
</organism>
<feature type="transmembrane region" description="Helical" evidence="1">
    <location>
        <begin position="6"/>
        <end position="23"/>
    </location>
</feature>
<keyword evidence="1" id="KW-1133">Transmembrane helix</keyword>
<dbReference type="GO" id="GO:0005254">
    <property type="term" value="F:chloride channel activity"/>
    <property type="evidence" value="ECO:0007669"/>
    <property type="project" value="UniProtKB-ARBA"/>
</dbReference>
<dbReference type="EMBL" id="NCKV01018311">
    <property type="protein sequence ID" value="RWS20325.1"/>
    <property type="molecule type" value="Genomic_DNA"/>
</dbReference>
<feature type="non-terminal residue" evidence="3">
    <location>
        <position position="1"/>
    </location>
</feature>
<dbReference type="GO" id="GO:0016020">
    <property type="term" value="C:membrane"/>
    <property type="evidence" value="ECO:0007669"/>
    <property type="project" value="InterPro"/>
</dbReference>
<keyword evidence="4" id="KW-1185">Reference proteome</keyword>
<evidence type="ECO:0000259" key="2">
    <source>
        <dbReference type="Pfam" id="PF02932"/>
    </source>
</evidence>
<evidence type="ECO:0000313" key="3">
    <source>
        <dbReference type="EMBL" id="RWS20325.1"/>
    </source>
</evidence>
<comment type="caution">
    <text evidence="3">The sequence shown here is derived from an EMBL/GenBank/DDBJ whole genome shotgun (WGS) entry which is preliminary data.</text>
</comment>
<keyword evidence="1" id="KW-0812">Transmembrane</keyword>
<dbReference type="GO" id="GO:0005230">
    <property type="term" value="F:extracellular ligand-gated monoatomic ion channel activity"/>
    <property type="evidence" value="ECO:0007669"/>
    <property type="project" value="UniProtKB-ARBA"/>
</dbReference>
<feature type="transmembrane region" description="Helical" evidence="1">
    <location>
        <begin position="171"/>
        <end position="193"/>
    </location>
</feature>
<gene>
    <name evidence="3" type="ORF">B4U80_12104</name>
</gene>
<dbReference type="Gene3D" id="1.20.58.390">
    <property type="entry name" value="Neurotransmitter-gated ion-channel transmembrane domain"/>
    <property type="match status" value="1"/>
</dbReference>
<protein>
    <submittedName>
        <fullName evidence="3">Glycine receptor subunit alpha-2-like protein</fullName>
    </submittedName>
</protein>
<keyword evidence="3" id="KW-0675">Receptor</keyword>
<name>A0A443RYQ6_9ACAR</name>
<dbReference type="Pfam" id="PF02932">
    <property type="entry name" value="Neur_chan_memb"/>
    <property type="match status" value="1"/>
</dbReference>
<accession>A0A443RYQ6</accession>
<proteinExistence type="predicted"/>
<dbReference type="GO" id="GO:0099095">
    <property type="term" value="F:ligand-gated monoatomic anion channel activity"/>
    <property type="evidence" value="ECO:0007669"/>
    <property type="project" value="UniProtKB-ARBA"/>
</dbReference>
<sequence length="201" mass="23504">FLKTFYQPYVLAQFSVVMLNITFQRRIANKVAGVYFPSIMLVITAFTTFWYGVSTTPERTTVGSSVILALVSMFADTRSSLPPTAYVNDLDKWMVACILFVTLAMLENTAVDYLYDKHKLLVHHPHKDKRKNRNFDGTRTNEYEHQSLLQKIRSVMFDTKARKDMPEYTPLLIDLYSMYIFPIVFGVYCFFYWPFLLNKAH</sequence>
<dbReference type="AlphaFoldDB" id="A0A443RYQ6"/>
<dbReference type="STRING" id="299467.A0A443RYQ6"/>
<keyword evidence="1" id="KW-0472">Membrane</keyword>
<dbReference type="PANTHER" id="PTHR18945">
    <property type="entry name" value="NEUROTRANSMITTER GATED ION CHANNEL"/>
    <property type="match status" value="1"/>
</dbReference>
<dbReference type="InterPro" id="IPR038050">
    <property type="entry name" value="Neuro_actylchol_rec"/>
</dbReference>
<dbReference type="InterPro" id="IPR036719">
    <property type="entry name" value="Neuro-gated_channel_TM_sf"/>
</dbReference>
<dbReference type="Proteomes" id="UP000288716">
    <property type="component" value="Unassembled WGS sequence"/>
</dbReference>
<dbReference type="GO" id="GO:0004888">
    <property type="term" value="F:transmembrane signaling receptor activity"/>
    <property type="evidence" value="ECO:0007669"/>
    <property type="project" value="InterPro"/>
</dbReference>
<feature type="domain" description="Neurotransmitter-gated ion-channel transmembrane" evidence="2">
    <location>
        <begin position="34"/>
        <end position="121"/>
    </location>
</feature>
<dbReference type="OrthoDB" id="6511516at2759"/>
<reference evidence="3 4" key="1">
    <citation type="journal article" date="2018" name="Gigascience">
        <title>Genomes of trombidid mites reveal novel predicted allergens and laterally-transferred genes associated with secondary metabolism.</title>
        <authorList>
            <person name="Dong X."/>
            <person name="Chaisiri K."/>
            <person name="Xia D."/>
            <person name="Armstrong S.D."/>
            <person name="Fang Y."/>
            <person name="Donnelly M.J."/>
            <person name="Kadowaki T."/>
            <person name="McGarry J.W."/>
            <person name="Darby A.C."/>
            <person name="Makepeace B.L."/>
        </authorList>
    </citation>
    <scope>NUCLEOTIDE SEQUENCE [LARGE SCALE GENOMIC DNA]</scope>
    <source>
        <strain evidence="3">UoL-UT</strain>
    </source>
</reference>
<dbReference type="InterPro" id="IPR006029">
    <property type="entry name" value="Neurotrans-gated_channel_TM"/>
</dbReference>
<feature type="transmembrane region" description="Helical" evidence="1">
    <location>
        <begin position="35"/>
        <end position="53"/>
    </location>
</feature>
<dbReference type="SUPFAM" id="SSF90112">
    <property type="entry name" value="Neurotransmitter-gated ion-channel transmembrane pore"/>
    <property type="match status" value="1"/>
</dbReference>
<dbReference type="InterPro" id="IPR006028">
    <property type="entry name" value="GABAA/Glycine_rcpt"/>
</dbReference>
<evidence type="ECO:0000313" key="4">
    <source>
        <dbReference type="Proteomes" id="UP000288716"/>
    </source>
</evidence>
<dbReference type="InterPro" id="IPR006201">
    <property type="entry name" value="Neur_channel"/>
</dbReference>